<name>A0A3E0H3T6_9GAMM</name>
<keyword evidence="1" id="KW-0472">Membrane</keyword>
<feature type="transmembrane region" description="Helical" evidence="1">
    <location>
        <begin position="16"/>
        <end position="40"/>
    </location>
</feature>
<evidence type="ECO:0008006" key="4">
    <source>
        <dbReference type="Google" id="ProtNLM"/>
    </source>
</evidence>
<dbReference type="EMBL" id="QUNR01000003">
    <property type="protein sequence ID" value="REH37949.1"/>
    <property type="molecule type" value="Genomic_DNA"/>
</dbReference>
<evidence type="ECO:0000256" key="1">
    <source>
        <dbReference type="SAM" id="Phobius"/>
    </source>
</evidence>
<dbReference type="PANTHER" id="PTHR35791">
    <property type="entry name" value="UPF0754 MEMBRANE PROTEIN YHEB"/>
    <property type="match status" value="1"/>
</dbReference>
<dbReference type="RefSeq" id="WP_116208539.1">
    <property type="nucleotide sequence ID" value="NZ_QUNR01000003.1"/>
</dbReference>
<sequence>MNDWLAAGLDYAHDPLFLAIPLVAALVGWLTNWLALAMTFKPIEFVGFRPLRLGWQGIVPAKSGKMAGIVVDNALAKLADLSELFQAMEPEKIAEHIAANIDERLEDYIDEIMRENHAVLWERVPLMVRRRVYARTRRQLPEVMDNIVEDMAANIEQLVDLRDMVVRMMRANKALVVRVFTEVGAKELRFVVRSGAYFGFLFGLLELLIFSVYPAPWLLPLGGFVVGYLTNWLALNLIFRPVEPISWGPLHLHGLFMRRKAEVASKLSALTTAEIINLRNLMVEVLTGPQAGKTRAIVKRHLRPLLDSPVIRAALQIAMGAEAYVDLKNSVTDRAVAMSLDSITAADFSEERSKIIDNVFSERLQAMSNRAFQELLRPAFKEDEWILIGLGAALGGVAGLLQWLLMIGL</sequence>
<feature type="transmembrane region" description="Helical" evidence="1">
    <location>
        <begin position="195"/>
        <end position="213"/>
    </location>
</feature>
<protein>
    <recommendedName>
        <fullName evidence="4">DUF445 domain-containing protein</fullName>
    </recommendedName>
</protein>
<keyword evidence="1" id="KW-0812">Transmembrane</keyword>
<comment type="caution">
    <text evidence="2">The sequence shown here is derived from an EMBL/GenBank/DDBJ whole genome shotgun (WGS) entry which is preliminary data.</text>
</comment>
<accession>A0A3E0H3T6</accession>
<dbReference type="AlphaFoldDB" id="A0A3E0H3T6"/>
<keyword evidence="1" id="KW-1133">Transmembrane helix</keyword>
<gene>
    <name evidence="2" type="ORF">DFR26_1733</name>
</gene>
<dbReference type="Proteomes" id="UP000256774">
    <property type="component" value="Unassembled WGS sequence"/>
</dbReference>
<proteinExistence type="predicted"/>
<reference evidence="2 3" key="1">
    <citation type="submission" date="2018-08" db="EMBL/GenBank/DDBJ databases">
        <title>Genomic Encyclopedia of Type Strains, Phase IV (KMG-IV): sequencing the most valuable type-strain genomes for metagenomic binning, comparative biology and taxonomic classification.</title>
        <authorList>
            <person name="Goeker M."/>
        </authorList>
    </citation>
    <scope>NUCLEOTIDE SEQUENCE [LARGE SCALE GENOMIC DNA]</scope>
    <source>
        <strain evidence="2 3">DSM 26022</strain>
    </source>
</reference>
<dbReference type="PANTHER" id="PTHR35791:SF1">
    <property type="entry name" value="UPF0754 MEMBRANE PROTEIN YHEB"/>
    <property type="match status" value="1"/>
</dbReference>
<organism evidence="2 3">
    <name type="scientific">Paraperlucidibaca baekdonensis</name>
    <dbReference type="NCBI Taxonomy" id="748120"/>
    <lineage>
        <taxon>Bacteria</taxon>
        <taxon>Pseudomonadati</taxon>
        <taxon>Pseudomonadota</taxon>
        <taxon>Gammaproteobacteria</taxon>
        <taxon>Moraxellales</taxon>
        <taxon>Moraxellaceae</taxon>
        <taxon>Paraperlucidibaca</taxon>
    </lineage>
</organism>
<evidence type="ECO:0000313" key="3">
    <source>
        <dbReference type="Proteomes" id="UP000256774"/>
    </source>
</evidence>
<keyword evidence="3" id="KW-1185">Reference proteome</keyword>
<feature type="transmembrane region" description="Helical" evidence="1">
    <location>
        <begin position="385"/>
        <end position="405"/>
    </location>
</feature>
<dbReference type="OrthoDB" id="3631561at2"/>
<feature type="transmembrane region" description="Helical" evidence="1">
    <location>
        <begin position="219"/>
        <end position="239"/>
    </location>
</feature>
<evidence type="ECO:0000313" key="2">
    <source>
        <dbReference type="EMBL" id="REH37949.1"/>
    </source>
</evidence>